<proteinExistence type="predicted"/>
<dbReference type="Proteomes" id="UP000247727">
    <property type="component" value="Unassembled WGS sequence"/>
</dbReference>
<sequence>MDGAFCAATYDYPSSRSIYVDLEPESKTDHSLSRLASKAVLGDCPVAGFGGTALLTAAAASLVTLCSLPSPTMAALNPRDSAHIMSSYLFAPQRFSDACKEMSSFYELEDGWDGIGSLAPTRSTIGSALAFLAALPGTLPAPEAGATADGDAEWYWRTPKGSGTVSFIESRMTYFFRNGPIKTKDAVEFDMRSIPSELLSAIASL</sequence>
<name>A0A318U4A7_9RHOB</name>
<reference evidence="1 2" key="1">
    <citation type="submission" date="2018-06" db="EMBL/GenBank/DDBJ databases">
        <title>Genomic Encyclopedia of Type Strains, Phase III (KMG-III): the genomes of soil and plant-associated and newly described type strains.</title>
        <authorList>
            <person name="Whitman W."/>
        </authorList>
    </citation>
    <scope>NUCLEOTIDE SEQUENCE [LARGE SCALE GENOMIC DNA]</scope>
    <source>
        <strain evidence="1 2">JA737</strain>
    </source>
</reference>
<keyword evidence="2" id="KW-1185">Reference proteome</keyword>
<evidence type="ECO:0000313" key="1">
    <source>
        <dbReference type="EMBL" id="PYF06739.1"/>
    </source>
</evidence>
<organism evidence="1 2">
    <name type="scientific">Rhodobacter viridis</name>
    <dbReference type="NCBI Taxonomy" id="1054202"/>
    <lineage>
        <taxon>Bacteria</taxon>
        <taxon>Pseudomonadati</taxon>
        <taxon>Pseudomonadota</taxon>
        <taxon>Alphaproteobacteria</taxon>
        <taxon>Rhodobacterales</taxon>
        <taxon>Rhodobacter group</taxon>
        <taxon>Rhodobacter</taxon>
    </lineage>
</organism>
<dbReference type="AlphaFoldDB" id="A0A318U4A7"/>
<evidence type="ECO:0000313" key="2">
    <source>
        <dbReference type="Proteomes" id="UP000247727"/>
    </source>
</evidence>
<protein>
    <submittedName>
        <fullName evidence="1">Uncharacterized protein</fullName>
    </submittedName>
</protein>
<dbReference type="EMBL" id="QJTK01000024">
    <property type="protein sequence ID" value="PYF06739.1"/>
    <property type="molecule type" value="Genomic_DNA"/>
</dbReference>
<dbReference type="OrthoDB" id="9182204at2"/>
<gene>
    <name evidence="1" type="ORF">C8J30_12421</name>
</gene>
<accession>A0A318U4A7</accession>
<comment type="caution">
    <text evidence="1">The sequence shown here is derived from an EMBL/GenBank/DDBJ whole genome shotgun (WGS) entry which is preliminary data.</text>
</comment>